<keyword evidence="7 8" id="KW-0472">Membrane</keyword>
<evidence type="ECO:0000256" key="3">
    <source>
        <dbReference type="ARBA" id="ARBA00022448"/>
    </source>
</evidence>
<evidence type="ECO:0000256" key="2">
    <source>
        <dbReference type="ARBA" id="ARBA00010692"/>
    </source>
</evidence>
<protein>
    <recommendedName>
        <fullName evidence="8">Biotin transporter</fullName>
    </recommendedName>
</protein>
<keyword evidence="5 9" id="KW-0812">Transmembrane</keyword>
<feature type="transmembrane region" description="Helical" evidence="9">
    <location>
        <begin position="78"/>
        <end position="103"/>
    </location>
</feature>
<feature type="transmembrane region" description="Helical" evidence="9">
    <location>
        <begin position="32"/>
        <end position="48"/>
    </location>
</feature>
<proteinExistence type="inferred from homology"/>
<dbReference type="InterPro" id="IPR003784">
    <property type="entry name" value="BioY"/>
</dbReference>
<keyword evidence="6 9" id="KW-1133">Transmembrane helix</keyword>
<dbReference type="Gene3D" id="1.10.1760.20">
    <property type="match status" value="1"/>
</dbReference>
<evidence type="ECO:0000256" key="5">
    <source>
        <dbReference type="ARBA" id="ARBA00022692"/>
    </source>
</evidence>
<keyword evidence="4 8" id="KW-1003">Cell membrane</keyword>
<feature type="transmembrane region" description="Helical" evidence="9">
    <location>
        <begin position="158"/>
        <end position="175"/>
    </location>
</feature>
<keyword evidence="3 8" id="KW-0813">Transport</keyword>
<name>A0A1R4G203_9MICO</name>
<feature type="transmembrane region" description="Helical" evidence="9">
    <location>
        <begin position="115"/>
        <end position="138"/>
    </location>
</feature>
<organism evidence="10 11">
    <name type="scientific">Agrococcus casei LMG 22410</name>
    <dbReference type="NCBI Taxonomy" id="1255656"/>
    <lineage>
        <taxon>Bacteria</taxon>
        <taxon>Bacillati</taxon>
        <taxon>Actinomycetota</taxon>
        <taxon>Actinomycetes</taxon>
        <taxon>Micrococcales</taxon>
        <taxon>Microbacteriaceae</taxon>
        <taxon>Agrococcus</taxon>
    </lineage>
</organism>
<dbReference type="GO" id="GO:0005886">
    <property type="term" value="C:plasma membrane"/>
    <property type="evidence" value="ECO:0007669"/>
    <property type="project" value="UniProtKB-SubCell"/>
</dbReference>
<evidence type="ECO:0000256" key="6">
    <source>
        <dbReference type="ARBA" id="ARBA00022989"/>
    </source>
</evidence>
<evidence type="ECO:0000256" key="8">
    <source>
        <dbReference type="PIRNR" id="PIRNR016661"/>
    </source>
</evidence>
<dbReference type="PIRSF" id="PIRSF016661">
    <property type="entry name" value="BioY"/>
    <property type="match status" value="1"/>
</dbReference>
<evidence type="ECO:0000256" key="7">
    <source>
        <dbReference type="ARBA" id="ARBA00023136"/>
    </source>
</evidence>
<dbReference type="Pfam" id="PF02632">
    <property type="entry name" value="BioY"/>
    <property type="match status" value="1"/>
</dbReference>
<dbReference type="GeneID" id="303173190"/>
<dbReference type="GO" id="GO:0015225">
    <property type="term" value="F:biotin transmembrane transporter activity"/>
    <property type="evidence" value="ECO:0007669"/>
    <property type="project" value="UniProtKB-UniRule"/>
</dbReference>
<keyword evidence="11" id="KW-1185">Reference proteome</keyword>
<dbReference type="Proteomes" id="UP000195787">
    <property type="component" value="Unassembled WGS sequence"/>
</dbReference>
<dbReference type="AlphaFoldDB" id="A0A1R4G203"/>
<feature type="transmembrane region" description="Helical" evidence="9">
    <location>
        <begin position="55"/>
        <end position="72"/>
    </location>
</feature>
<evidence type="ECO:0000256" key="4">
    <source>
        <dbReference type="ARBA" id="ARBA00022475"/>
    </source>
</evidence>
<comment type="similarity">
    <text evidence="2 8">Belongs to the BioY family.</text>
</comment>
<sequence length="198" mass="19915">MNTRTAGIAHIALFAALIAVLALPPALPLGPVPITAQTLGVMLAGAVLGPWRGGAAVLLFEVMVAAGLPLLTGGRGGIGAFFGPSGGYLLGWIAGAVVIGLIVHTGANRPTWLRVIVGLIGGGVLVVYLFGIPVQALVTGTTVTEAAVASLVFLPGDALKIAIATLVTLALWKAYPRAFGQLARTRAPQKTSAETPAA</sequence>
<evidence type="ECO:0000313" key="10">
    <source>
        <dbReference type="EMBL" id="SJM62204.1"/>
    </source>
</evidence>
<comment type="subcellular location">
    <subcellularLocation>
        <location evidence="1 8">Cell membrane</location>
        <topology evidence="1 8">Multi-pass membrane protein</topology>
    </subcellularLocation>
</comment>
<accession>A0A1R4G203</accession>
<evidence type="ECO:0000256" key="1">
    <source>
        <dbReference type="ARBA" id="ARBA00004651"/>
    </source>
</evidence>
<dbReference type="PANTHER" id="PTHR34295">
    <property type="entry name" value="BIOTIN TRANSPORTER BIOY"/>
    <property type="match status" value="1"/>
</dbReference>
<evidence type="ECO:0000256" key="9">
    <source>
        <dbReference type="SAM" id="Phobius"/>
    </source>
</evidence>
<dbReference type="RefSeq" id="WP_234988515.1">
    <property type="nucleotide sequence ID" value="NZ_FUHU01000036.1"/>
</dbReference>
<dbReference type="EMBL" id="FUHU01000036">
    <property type="protein sequence ID" value="SJM62204.1"/>
    <property type="molecule type" value="Genomic_DNA"/>
</dbReference>
<gene>
    <name evidence="10" type="ORF">CZ674_08180</name>
</gene>
<dbReference type="PANTHER" id="PTHR34295:SF4">
    <property type="entry name" value="BIOTIN TRANSPORTER BIOY-RELATED"/>
    <property type="match status" value="1"/>
</dbReference>
<evidence type="ECO:0000313" key="11">
    <source>
        <dbReference type="Proteomes" id="UP000195787"/>
    </source>
</evidence>
<reference evidence="10 11" key="1">
    <citation type="submission" date="2017-02" db="EMBL/GenBank/DDBJ databases">
        <authorList>
            <person name="Peterson S.W."/>
        </authorList>
    </citation>
    <scope>NUCLEOTIDE SEQUENCE [LARGE SCALE GENOMIC DNA]</scope>
    <source>
        <strain evidence="10 11">LMG 22410</strain>
    </source>
</reference>